<gene>
    <name evidence="1" type="ORF">GSF22_28950</name>
</gene>
<dbReference type="Proteomes" id="UP000823521">
    <property type="component" value="Unassembled WGS sequence"/>
</dbReference>
<keyword evidence="2" id="KW-1185">Reference proteome</keyword>
<organism evidence="1 2">
    <name type="scientific">Micromonospora echinofusca</name>
    <dbReference type="NCBI Taxonomy" id="47858"/>
    <lineage>
        <taxon>Bacteria</taxon>
        <taxon>Bacillati</taxon>
        <taxon>Actinomycetota</taxon>
        <taxon>Actinomycetes</taxon>
        <taxon>Micromonosporales</taxon>
        <taxon>Micromonosporaceae</taxon>
        <taxon>Micromonospora</taxon>
    </lineage>
</organism>
<accession>A0ABS3VZL9</accession>
<reference evidence="1 2" key="1">
    <citation type="submission" date="2019-12" db="EMBL/GenBank/DDBJ databases">
        <title>Whole genome sequencing of endophytic Actinobacterium Micromonospora sp. MPMI6T.</title>
        <authorList>
            <person name="Evv R."/>
            <person name="Podile A.R."/>
        </authorList>
    </citation>
    <scope>NUCLEOTIDE SEQUENCE [LARGE SCALE GENOMIC DNA]</scope>
    <source>
        <strain evidence="1 2">MPMI6</strain>
    </source>
</reference>
<protein>
    <recommendedName>
        <fullName evidence="3">Activator of Hsp90 ATPase homolog 1-like protein</fullName>
    </recommendedName>
</protein>
<dbReference type="EMBL" id="WVUH01000385">
    <property type="protein sequence ID" value="MBO4209991.1"/>
    <property type="molecule type" value="Genomic_DNA"/>
</dbReference>
<comment type="caution">
    <text evidence="1">The sequence shown here is derived from an EMBL/GenBank/DDBJ whole genome shotgun (WGS) entry which is preliminary data.</text>
</comment>
<evidence type="ECO:0000313" key="1">
    <source>
        <dbReference type="EMBL" id="MBO4209991.1"/>
    </source>
</evidence>
<sequence length="85" mass="9795">MSTGTGHRWFDLFQGPGTAHWTWQIGEREHHWTFSFRPLAELSESEIVRHFTVWVGNQYIDHFDLRVAGNGSTLHRLSASWVSGA</sequence>
<evidence type="ECO:0000313" key="2">
    <source>
        <dbReference type="Proteomes" id="UP000823521"/>
    </source>
</evidence>
<dbReference type="RefSeq" id="WP_208817089.1">
    <property type="nucleotide sequence ID" value="NZ_WVUH01000385.1"/>
</dbReference>
<evidence type="ECO:0008006" key="3">
    <source>
        <dbReference type="Google" id="ProtNLM"/>
    </source>
</evidence>
<name>A0ABS3VZL9_MICEH</name>
<proteinExistence type="predicted"/>